<name>A0A1D8MJV5_9VIRU</name>
<accession>A0A1D8MJV5</accession>
<reference evidence="1" key="1">
    <citation type="submission" date="2016-05" db="EMBL/GenBank/DDBJ databases">
        <title>Viral Hybridization Blurs Taxonomic Lines in a Wastewater Treatment Plant.</title>
        <authorList>
            <person name="Pearson V.M.M."/>
            <person name="Caudle S.B."/>
            <person name="Rokyta D.R."/>
        </authorList>
    </citation>
    <scope>NUCLEOTIDE SEQUENCE</scope>
    <source>
        <strain evidence="1">Wastewater_Circular_Virus_FL7</strain>
    </source>
</reference>
<organism evidence="1">
    <name type="scientific">uncultured virus</name>
    <dbReference type="NCBI Taxonomy" id="340016"/>
    <lineage>
        <taxon>Viruses</taxon>
        <taxon>environmental samples</taxon>
    </lineage>
</organism>
<sequence>MEGAFLGAAAAAGAKAGQYIYRHAKRRWEIDAAGDTPVAVDEKWTGTVPWRTGSSSVRRWVRGGPRIARPKRRRVYGRKRPFRRVRFARRTRKAFRVTRGRRGMRGRRRIRGIRRLRRARLTKRQARIPRAVAKGVRKVVGDCYNQHTYNLAWQHFSPTFANRLLYPHLFGICTRWFQDRADYMNAINRFMTADQYDKNTHLYPQNCHTKFFIRNPHVAPLHLELIKMTVKCSGGQASGAYVSPTTTTMAAPDLANLNELTKVAFDQRMRDADASGLIITASVADNILAQNINPDGSTNWKNPWPGSGSPWEQFQTATAANTMNEAIACKMRLSWIFPRIHEKFETKTVFRGWIKGWGQRAIKVPEKWPEMITPQQMADVNNATYRKGESHFYFMRAYCKVDIGTNEGTAATTTDTTYRLFPAYVQMRLSRQIGCRQSGDHVPTYTCGAFPIDILNGNYNPTILQYAAATAANMDAVAFNRDKAGQVVSFYQQAGNGVF</sequence>
<protein>
    <submittedName>
        <fullName evidence="1">Hypothetical capsid protein</fullName>
    </submittedName>
</protein>
<dbReference type="EMBL" id="KX259400">
    <property type="protein sequence ID" value="AOV86225.1"/>
    <property type="molecule type" value="Genomic_DNA"/>
</dbReference>
<evidence type="ECO:0000313" key="1">
    <source>
        <dbReference type="EMBL" id="AOV86225.1"/>
    </source>
</evidence>
<proteinExistence type="predicted"/>